<keyword evidence="6" id="KW-1185">Reference proteome</keyword>
<dbReference type="Gene3D" id="1.10.260.40">
    <property type="entry name" value="lambda repressor-like DNA-binding domains"/>
    <property type="match status" value="1"/>
</dbReference>
<dbReference type="PRINTS" id="PR00036">
    <property type="entry name" value="HTHLACI"/>
</dbReference>
<dbReference type="GO" id="GO:0000976">
    <property type="term" value="F:transcription cis-regulatory region binding"/>
    <property type="evidence" value="ECO:0007669"/>
    <property type="project" value="TreeGrafter"/>
</dbReference>
<dbReference type="PANTHER" id="PTHR30146:SF109">
    <property type="entry name" value="HTH-TYPE TRANSCRIPTIONAL REGULATOR GALS"/>
    <property type="match status" value="1"/>
</dbReference>
<name>A0A1R4LNR8_VIBR1</name>
<proteinExistence type="predicted"/>
<gene>
    <name evidence="5" type="primary">ccpA_3</name>
    <name evidence="5" type="ORF">VR7878_02654</name>
</gene>
<accession>A0A1R4LNR8</accession>
<dbReference type="Proteomes" id="UP000188276">
    <property type="component" value="Unassembled WGS sequence"/>
</dbReference>
<dbReference type="EMBL" id="FULE01000035">
    <property type="protein sequence ID" value="SJN58108.1"/>
    <property type="molecule type" value="Genomic_DNA"/>
</dbReference>
<dbReference type="AlphaFoldDB" id="A0A1R4LNR8"/>
<dbReference type="STRING" id="1123498.VR7878_02654"/>
<sequence length="88" mass="9627">MVTMQKVANYAGVSLATVSRVVNGRGVSPKLSQLVTVALDELRYRPNAFARALTTKKNAVIGVIISQSLNQNPLITAFISSFQFFQIR</sequence>
<dbReference type="InterPro" id="IPR000843">
    <property type="entry name" value="HTH_LacI"/>
</dbReference>
<evidence type="ECO:0000256" key="1">
    <source>
        <dbReference type="ARBA" id="ARBA00023015"/>
    </source>
</evidence>
<keyword evidence="3" id="KW-0804">Transcription</keyword>
<dbReference type="PANTHER" id="PTHR30146">
    <property type="entry name" value="LACI-RELATED TRANSCRIPTIONAL REPRESSOR"/>
    <property type="match status" value="1"/>
</dbReference>
<dbReference type="PROSITE" id="PS50932">
    <property type="entry name" value="HTH_LACI_2"/>
    <property type="match status" value="1"/>
</dbReference>
<feature type="domain" description="HTH lacI-type" evidence="4">
    <location>
        <begin position="2"/>
        <end position="55"/>
    </location>
</feature>
<evidence type="ECO:0000313" key="5">
    <source>
        <dbReference type="EMBL" id="SJN58108.1"/>
    </source>
</evidence>
<evidence type="ECO:0000259" key="4">
    <source>
        <dbReference type="PROSITE" id="PS50932"/>
    </source>
</evidence>
<dbReference type="GO" id="GO:0003700">
    <property type="term" value="F:DNA-binding transcription factor activity"/>
    <property type="evidence" value="ECO:0007669"/>
    <property type="project" value="TreeGrafter"/>
</dbReference>
<dbReference type="Pfam" id="PF00356">
    <property type="entry name" value="LacI"/>
    <property type="match status" value="1"/>
</dbReference>
<organism evidence="5 6">
    <name type="scientific">Vibrio ruber (strain DSM 16370 / JCM 11486 / BCRC 17186 / CECT 7878 / LMG 23124 / VR1)</name>
    <dbReference type="NCBI Taxonomy" id="1123498"/>
    <lineage>
        <taxon>Bacteria</taxon>
        <taxon>Pseudomonadati</taxon>
        <taxon>Pseudomonadota</taxon>
        <taxon>Gammaproteobacteria</taxon>
        <taxon>Vibrionales</taxon>
        <taxon>Vibrionaceae</taxon>
        <taxon>Vibrio</taxon>
    </lineage>
</organism>
<dbReference type="InterPro" id="IPR010982">
    <property type="entry name" value="Lambda_DNA-bd_dom_sf"/>
</dbReference>
<evidence type="ECO:0000313" key="6">
    <source>
        <dbReference type="Proteomes" id="UP000188276"/>
    </source>
</evidence>
<dbReference type="OrthoDB" id="6619319at2"/>
<keyword evidence="2" id="KW-0238">DNA-binding</keyword>
<reference evidence="6" key="1">
    <citation type="submission" date="2017-02" db="EMBL/GenBank/DDBJ databases">
        <authorList>
            <person name="Rodrigo-Torres L."/>
            <person name="Arahal R.D."/>
            <person name="Lucena T."/>
        </authorList>
    </citation>
    <scope>NUCLEOTIDE SEQUENCE [LARGE SCALE GENOMIC DNA]</scope>
    <source>
        <strain evidence="6">CECT 7878</strain>
    </source>
</reference>
<dbReference type="SMART" id="SM00354">
    <property type="entry name" value="HTH_LACI"/>
    <property type="match status" value="1"/>
</dbReference>
<dbReference type="SUPFAM" id="SSF47413">
    <property type="entry name" value="lambda repressor-like DNA-binding domains"/>
    <property type="match status" value="1"/>
</dbReference>
<dbReference type="CDD" id="cd01392">
    <property type="entry name" value="HTH_LacI"/>
    <property type="match status" value="1"/>
</dbReference>
<evidence type="ECO:0000256" key="3">
    <source>
        <dbReference type="ARBA" id="ARBA00023163"/>
    </source>
</evidence>
<protein>
    <submittedName>
        <fullName evidence="5">Catabolite control protein A</fullName>
    </submittedName>
</protein>
<keyword evidence="1" id="KW-0805">Transcription regulation</keyword>
<evidence type="ECO:0000256" key="2">
    <source>
        <dbReference type="ARBA" id="ARBA00023125"/>
    </source>
</evidence>